<organism evidence="1 2">
    <name type="scientific">Dendrobium nobile</name>
    <name type="common">Orchid</name>
    <dbReference type="NCBI Taxonomy" id="94219"/>
    <lineage>
        <taxon>Eukaryota</taxon>
        <taxon>Viridiplantae</taxon>
        <taxon>Streptophyta</taxon>
        <taxon>Embryophyta</taxon>
        <taxon>Tracheophyta</taxon>
        <taxon>Spermatophyta</taxon>
        <taxon>Magnoliopsida</taxon>
        <taxon>Liliopsida</taxon>
        <taxon>Asparagales</taxon>
        <taxon>Orchidaceae</taxon>
        <taxon>Epidendroideae</taxon>
        <taxon>Malaxideae</taxon>
        <taxon>Dendrobiinae</taxon>
        <taxon>Dendrobium</taxon>
    </lineage>
</organism>
<name>A0A8T3A0M2_DENNO</name>
<dbReference type="OrthoDB" id="1749524at2759"/>
<comment type="caution">
    <text evidence="1">The sequence shown here is derived from an EMBL/GenBank/DDBJ whole genome shotgun (WGS) entry which is preliminary data.</text>
</comment>
<dbReference type="EMBL" id="JAGYWB010000055">
    <property type="protein sequence ID" value="KAI0485886.1"/>
    <property type="molecule type" value="Genomic_DNA"/>
</dbReference>
<accession>A0A8T3A0M2</accession>
<dbReference type="Proteomes" id="UP000829196">
    <property type="component" value="Unassembled WGS sequence"/>
</dbReference>
<keyword evidence="2" id="KW-1185">Reference proteome</keyword>
<sequence>MEDVNHVSVNCEKLVQVFAVLAKWGFFFPELNSFENCMLFLQQCSHQHPVLGNLYYSVVFLCWQSRNKAVHGDLEDCASYLAATVVSFTFASFSFDHVKERWDTNQLMKLSRKSWYPPPSGWLRVNLDGSLANSNMTGICGVLRDNKGMFISAFGIRLIHWDCSHLDILSVSYLGKLYKSRCMIGKAF</sequence>
<reference evidence="1" key="1">
    <citation type="journal article" date="2022" name="Front. Genet.">
        <title>Chromosome-Scale Assembly of the Dendrobium nobile Genome Provides Insights Into the Molecular Mechanism of the Biosynthesis of the Medicinal Active Ingredient of Dendrobium.</title>
        <authorList>
            <person name="Xu Q."/>
            <person name="Niu S.-C."/>
            <person name="Li K.-L."/>
            <person name="Zheng P.-J."/>
            <person name="Zhang X.-J."/>
            <person name="Jia Y."/>
            <person name="Liu Y."/>
            <person name="Niu Y.-X."/>
            <person name="Yu L.-H."/>
            <person name="Chen D.-F."/>
            <person name="Zhang G.-Q."/>
        </authorList>
    </citation>
    <scope>NUCLEOTIDE SEQUENCE</scope>
    <source>
        <tissue evidence="1">Leaf</tissue>
    </source>
</reference>
<protein>
    <recommendedName>
        <fullName evidence="3">RNase H type-1 domain-containing protein</fullName>
    </recommendedName>
</protein>
<evidence type="ECO:0000313" key="2">
    <source>
        <dbReference type="Proteomes" id="UP000829196"/>
    </source>
</evidence>
<proteinExistence type="predicted"/>
<evidence type="ECO:0000313" key="1">
    <source>
        <dbReference type="EMBL" id="KAI0485886.1"/>
    </source>
</evidence>
<gene>
    <name evidence="1" type="ORF">KFK09_029457</name>
</gene>
<dbReference type="AlphaFoldDB" id="A0A8T3A0M2"/>
<evidence type="ECO:0008006" key="3">
    <source>
        <dbReference type="Google" id="ProtNLM"/>
    </source>
</evidence>